<dbReference type="PANTHER" id="PTHR34801:SF6">
    <property type="entry name" value="SLL1620 PROTEIN"/>
    <property type="match status" value="1"/>
</dbReference>
<name>A0A0G4FWV5_9ALVE</name>
<sequence>MAPESHPDSKKNSIHATPGSRRRPKGKGVSKSNSLKFSVSGTGISCLNWSNPSTSQFCSFLFSPALREEVFRAPDEKFCTTDQIGQVVCCDLIGAVLRLYRVGGRIRSRTAAEKAETRHERKMRMVARDLLTLLHLATVAASLAARGPLHLIEAATGPLPLLRGNGKISCFLLGGRRRSVCVDAQSSSAGISRQRSVTPLSVETLGLALGREEEERLGRGRGGDHVERAEGATILRMRPSSSSSETGEEGFSASSSSSSSSSSSASRREAMRQQVSSVFGAAAAAALFTVSGRRDEAQAGLFPKMPGETPQNLGPRGGGNLALCPETPNCFSTTTPKEDQVHFMAPLKFNKSPDEAWSQIVKVIETYPIPNGGIDGGGKKIITLDNEKKYLYAQFESKLFGFVDDFELSMATDQKAVYLRSASRLGDSDFGVNSKRINWMLNELKLLGGWDVKPVEGA</sequence>
<protein>
    <recommendedName>
        <fullName evidence="3">DUF1499 domain-containing protein</fullName>
    </recommendedName>
</protein>
<feature type="region of interest" description="Disordered" evidence="1">
    <location>
        <begin position="1"/>
        <end position="33"/>
    </location>
</feature>
<feature type="region of interest" description="Disordered" evidence="1">
    <location>
        <begin position="213"/>
        <end position="269"/>
    </location>
</feature>
<evidence type="ECO:0008006" key="3">
    <source>
        <dbReference type="Google" id="ProtNLM"/>
    </source>
</evidence>
<gene>
    <name evidence="2" type="ORF">Cvel_19184</name>
</gene>
<dbReference type="PANTHER" id="PTHR34801">
    <property type="entry name" value="EXPRESSED PROTEIN"/>
    <property type="match status" value="1"/>
</dbReference>
<dbReference type="Pfam" id="PF07386">
    <property type="entry name" value="DUF1499"/>
    <property type="match status" value="1"/>
</dbReference>
<dbReference type="EMBL" id="CDMZ01000702">
    <property type="protein sequence ID" value="CEM19774.1"/>
    <property type="molecule type" value="Genomic_DNA"/>
</dbReference>
<accession>A0A0G4FWV5</accession>
<organism evidence="2">
    <name type="scientific">Chromera velia CCMP2878</name>
    <dbReference type="NCBI Taxonomy" id="1169474"/>
    <lineage>
        <taxon>Eukaryota</taxon>
        <taxon>Sar</taxon>
        <taxon>Alveolata</taxon>
        <taxon>Colpodellida</taxon>
        <taxon>Chromeraceae</taxon>
        <taxon>Chromera</taxon>
    </lineage>
</organism>
<proteinExistence type="predicted"/>
<evidence type="ECO:0000313" key="2">
    <source>
        <dbReference type="EMBL" id="CEM19774.1"/>
    </source>
</evidence>
<evidence type="ECO:0000256" key="1">
    <source>
        <dbReference type="SAM" id="MobiDB-lite"/>
    </source>
</evidence>
<dbReference type="InterPro" id="IPR010865">
    <property type="entry name" value="DUF1499"/>
</dbReference>
<feature type="compositionally biased region" description="Basic and acidic residues" evidence="1">
    <location>
        <begin position="213"/>
        <end position="230"/>
    </location>
</feature>
<feature type="compositionally biased region" description="Low complexity" evidence="1">
    <location>
        <begin position="240"/>
        <end position="265"/>
    </location>
</feature>
<dbReference type="VEuPathDB" id="CryptoDB:Cvel_19184"/>
<feature type="compositionally biased region" description="Basic and acidic residues" evidence="1">
    <location>
        <begin position="1"/>
        <end position="11"/>
    </location>
</feature>
<reference evidence="2" key="1">
    <citation type="submission" date="2014-11" db="EMBL/GenBank/DDBJ databases">
        <authorList>
            <person name="Otto D Thomas"/>
            <person name="Naeem Raeece"/>
        </authorList>
    </citation>
    <scope>NUCLEOTIDE SEQUENCE</scope>
</reference>
<dbReference type="AlphaFoldDB" id="A0A0G4FWV5"/>